<dbReference type="Gene3D" id="3.30.450.40">
    <property type="match status" value="1"/>
</dbReference>
<reference evidence="3 4" key="1">
    <citation type="submission" date="2022-10" db="EMBL/GenBank/DDBJ databases">
        <title>Draft genome sequence of Streptomyces sp. YSPA8.</title>
        <authorList>
            <person name="Moriuchi R."/>
            <person name="Dohra H."/>
            <person name="Yamamura H."/>
            <person name="Kodani S."/>
        </authorList>
    </citation>
    <scope>NUCLEOTIDE SEQUENCE [LARGE SCALE GENOMIC DNA]</scope>
    <source>
        <strain evidence="3 4">YSPA8</strain>
    </source>
</reference>
<dbReference type="EMBL" id="BSBI01000012">
    <property type="protein sequence ID" value="GLF97849.1"/>
    <property type="molecule type" value="Genomic_DNA"/>
</dbReference>
<feature type="domain" description="GAF" evidence="2">
    <location>
        <begin position="114"/>
        <end position="233"/>
    </location>
</feature>
<evidence type="ECO:0000259" key="2">
    <source>
        <dbReference type="Pfam" id="PF01590"/>
    </source>
</evidence>
<sequence length="425" mass="45013">MPTTPLDLPGPLPADPAGADRPPGPPPVPPVPPEAPVPPPCPPGAPGTGAPSAGHRADIEESWRRLWRSGLDPGRERPGCLLPRDELERRRQESPLRGVLDMLSAPLLPAAEAARLVLVVADAEGRMLWRDGESSVRRKADHHGLVPGADLGEDRIGTNGVGTALVTGRPIHVHAAEHFLVSHRSWTCAGAPVTDPRDGRPLGVINVSGPLSTMHPALLALMTSVARLAEAELRRHHSAALERLRSTAAPLLGRVGGRALAVDADGWTAAVIGMPPPDRLILPKAPPDGRVWLPSLGMCAMEPLPGGWLLRVDEPTGSPGYGARVVLDLGGPHRPSVTVRGEAGSWTQELSPRHADLLRALARHPGGRSAAELADDLFADPTRTVTVRAEFSRLRRHLAPVLASRPYRFADGVTVEVVPPVPPVL</sequence>
<dbReference type="RefSeq" id="WP_323449832.1">
    <property type="nucleotide sequence ID" value="NZ_BSBI01000012.1"/>
</dbReference>
<keyword evidence="4" id="KW-1185">Reference proteome</keyword>
<feature type="compositionally biased region" description="Pro residues" evidence="1">
    <location>
        <begin position="22"/>
        <end position="45"/>
    </location>
</feature>
<protein>
    <submittedName>
        <fullName evidence="3">GAF domain-containing protein</fullName>
    </submittedName>
</protein>
<dbReference type="Proteomes" id="UP001291653">
    <property type="component" value="Unassembled WGS sequence"/>
</dbReference>
<proteinExistence type="predicted"/>
<dbReference type="SUPFAM" id="SSF55781">
    <property type="entry name" value="GAF domain-like"/>
    <property type="match status" value="1"/>
</dbReference>
<dbReference type="InterPro" id="IPR003018">
    <property type="entry name" value="GAF"/>
</dbReference>
<evidence type="ECO:0000313" key="3">
    <source>
        <dbReference type="EMBL" id="GLF97849.1"/>
    </source>
</evidence>
<organism evidence="3 4">
    <name type="scientific">Streptomyces yaizuensis</name>
    <dbReference type="NCBI Taxonomy" id="2989713"/>
    <lineage>
        <taxon>Bacteria</taxon>
        <taxon>Bacillati</taxon>
        <taxon>Actinomycetota</taxon>
        <taxon>Actinomycetes</taxon>
        <taxon>Kitasatosporales</taxon>
        <taxon>Streptomycetaceae</taxon>
        <taxon>Streptomyces</taxon>
    </lineage>
</organism>
<name>A0ABQ5P5H7_9ACTN</name>
<evidence type="ECO:0000313" key="4">
    <source>
        <dbReference type="Proteomes" id="UP001291653"/>
    </source>
</evidence>
<comment type="caution">
    <text evidence="3">The sequence shown here is derived from an EMBL/GenBank/DDBJ whole genome shotgun (WGS) entry which is preliminary data.</text>
</comment>
<gene>
    <name evidence="3" type="ORF">SYYSPA8_26150</name>
</gene>
<feature type="region of interest" description="Disordered" evidence="1">
    <location>
        <begin position="1"/>
        <end position="57"/>
    </location>
</feature>
<evidence type="ECO:0000256" key="1">
    <source>
        <dbReference type="SAM" id="MobiDB-lite"/>
    </source>
</evidence>
<dbReference type="InterPro" id="IPR029016">
    <property type="entry name" value="GAF-like_dom_sf"/>
</dbReference>
<dbReference type="Pfam" id="PF01590">
    <property type="entry name" value="GAF"/>
    <property type="match status" value="1"/>
</dbReference>
<accession>A0ABQ5P5H7</accession>